<dbReference type="PANTHER" id="PTHR45138:SF9">
    <property type="entry name" value="DIGUANYLATE CYCLASE DGCM-RELATED"/>
    <property type="match status" value="1"/>
</dbReference>
<gene>
    <name evidence="2" type="ORF">SAMN05421867_106147</name>
</gene>
<evidence type="ECO:0000313" key="3">
    <source>
        <dbReference type="Proteomes" id="UP000199012"/>
    </source>
</evidence>
<dbReference type="Pfam" id="PF00990">
    <property type="entry name" value="GGDEF"/>
    <property type="match status" value="1"/>
</dbReference>
<dbReference type="PROSITE" id="PS50887">
    <property type="entry name" value="GGDEF"/>
    <property type="match status" value="1"/>
</dbReference>
<dbReference type="SUPFAM" id="SSF55073">
    <property type="entry name" value="Nucleotide cyclase"/>
    <property type="match status" value="1"/>
</dbReference>
<keyword evidence="3" id="KW-1185">Reference proteome</keyword>
<dbReference type="AlphaFoldDB" id="A0A1I0Y2U6"/>
<organism evidence="2 3">
    <name type="scientific">Cellulomonas marina</name>
    <dbReference type="NCBI Taxonomy" id="988821"/>
    <lineage>
        <taxon>Bacteria</taxon>
        <taxon>Bacillati</taxon>
        <taxon>Actinomycetota</taxon>
        <taxon>Actinomycetes</taxon>
        <taxon>Micrococcales</taxon>
        <taxon>Cellulomonadaceae</taxon>
        <taxon>Cellulomonas</taxon>
    </lineage>
</organism>
<dbReference type="CDD" id="cd01949">
    <property type="entry name" value="GGDEF"/>
    <property type="match status" value="1"/>
</dbReference>
<dbReference type="PANTHER" id="PTHR45138">
    <property type="entry name" value="REGULATORY COMPONENTS OF SENSORY TRANSDUCTION SYSTEM"/>
    <property type="match status" value="1"/>
</dbReference>
<sequence>MADHPEDGLVVHEAVRDPAGRPVDLRFAWVNRALERIAGRPVTGLLVKETYGDDAVLLPAMLELVGTGGQAVHEVVFDGDPLDPALRGRTLTAYLTSVGEDLVVAQYRDVSSERRLLQRLEHLAGHDDLTGLPNRRLAVEHLERAMRRLPRSDAGVLVLLGDLDGFKEVNDTHGHAAGDAVLRAVSADLIGAVRAGDVVARWGGDEFLVLCEDVDEPTAAAVADRLEAAVVGQVLPDGTRTAVTLSLGAAWTGLSLEPDGLVRVADRRLYERKATRV</sequence>
<dbReference type="InterPro" id="IPR029787">
    <property type="entry name" value="Nucleotide_cyclase"/>
</dbReference>
<dbReference type="InterPro" id="IPR050469">
    <property type="entry name" value="Diguanylate_Cyclase"/>
</dbReference>
<feature type="domain" description="GGDEF" evidence="1">
    <location>
        <begin position="154"/>
        <end position="277"/>
    </location>
</feature>
<dbReference type="NCBIfam" id="TIGR00254">
    <property type="entry name" value="GGDEF"/>
    <property type="match status" value="1"/>
</dbReference>
<evidence type="ECO:0000313" key="2">
    <source>
        <dbReference type="EMBL" id="SFB07641.1"/>
    </source>
</evidence>
<reference evidence="2 3" key="1">
    <citation type="submission" date="2016-10" db="EMBL/GenBank/DDBJ databases">
        <authorList>
            <person name="de Groot N.N."/>
        </authorList>
    </citation>
    <scope>NUCLEOTIDE SEQUENCE [LARGE SCALE GENOMIC DNA]</scope>
    <source>
        <strain evidence="2 3">CGMCC 4.6945</strain>
    </source>
</reference>
<dbReference type="GO" id="GO:0052621">
    <property type="term" value="F:diguanylate cyclase activity"/>
    <property type="evidence" value="ECO:0007669"/>
    <property type="project" value="TreeGrafter"/>
</dbReference>
<proteinExistence type="predicted"/>
<dbReference type="EMBL" id="FOKA01000006">
    <property type="protein sequence ID" value="SFB07641.1"/>
    <property type="molecule type" value="Genomic_DNA"/>
</dbReference>
<dbReference type="InterPro" id="IPR000160">
    <property type="entry name" value="GGDEF_dom"/>
</dbReference>
<dbReference type="STRING" id="988821.SAMN05421867_106147"/>
<dbReference type="InterPro" id="IPR043128">
    <property type="entry name" value="Rev_trsase/Diguanyl_cyclase"/>
</dbReference>
<dbReference type="Gene3D" id="3.30.70.270">
    <property type="match status" value="1"/>
</dbReference>
<dbReference type="Proteomes" id="UP000199012">
    <property type="component" value="Unassembled WGS sequence"/>
</dbReference>
<accession>A0A1I0Y2U6</accession>
<name>A0A1I0Y2U6_9CELL</name>
<evidence type="ECO:0000259" key="1">
    <source>
        <dbReference type="PROSITE" id="PS50887"/>
    </source>
</evidence>
<dbReference type="SMART" id="SM00267">
    <property type="entry name" value="GGDEF"/>
    <property type="match status" value="1"/>
</dbReference>
<protein>
    <submittedName>
        <fullName evidence="2">Diguanylate cyclase (GGDEF) domain-containing protein</fullName>
    </submittedName>
</protein>